<accession>A0A0D8L7V8</accession>
<reference evidence="1 2" key="1">
    <citation type="submission" date="2015-02" db="EMBL/GenBank/DDBJ databases">
        <title>Whole genome shotgun sequencing of cultured foodborne pathogen.</title>
        <authorList>
            <person name="Timme R."/>
            <person name="Allard M.W."/>
            <person name="Strain E."/>
            <person name="Evans P.S."/>
            <person name="Brown E."/>
        </authorList>
    </citation>
    <scope>NUCLEOTIDE SEQUENCE [LARGE SCALE GENOMIC DNA]</scope>
    <source>
        <strain evidence="1 2">GCSL-TSO-24</strain>
    </source>
</reference>
<comment type="caution">
    <text evidence="1">The sequence shown here is derived from an EMBL/GenBank/DDBJ whole genome shotgun (WGS) entry which is preliminary data.</text>
</comment>
<gene>
    <name evidence="1" type="ORF">UA45_09255</name>
</gene>
<dbReference type="PATRIC" id="fig|582.24.peg.2876"/>
<protein>
    <submittedName>
        <fullName evidence="1">Uncharacterized protein</fullName>
    </submittedName>
</protein>
<evidence type="ECO:0000313" key="1">
    <source>
        <dbReference type="EMBL" id="KJF77952.1"/>
    </source>
</evidence>
<sequence length="178" mass="19045">MRGQAEDNTLTNTDQHIEKEGIASVKNDITDGSQYVDGYAENNTITNKAANRGKQVINGTATNNKLTETDQFVGKNGTAGIKNDITNGSQYVDGFAENNTITNSADKRGEQVISGTADNNTLINTNQIVKKGGMAGVKNDITDGDQYVDGTAVNNTINNTDAKNREYRLSAAQQPPTN</sequence>
<dbReference type="EMBL" id="JZSH01000087">
    <property type="protein sequence ID" value="KJF77952.1"/>
    <property type="molecule type" value="Genomic_DNA"/>
</dbReference>
<organism evidence="1 2">
    <name type="scientific">Morganella morganii</name>
    <name type="common">Proteus morganii</name>
    <dbReference type="NCBI Taxonomy" id="582"/>
    <lineage>
        <taxon>Bacteria</taxon>
        <taxon>Pseudomonadati</taxon>
        <taxon>Pseudomonadota</taxon>
        <taxon>Gammaproteobacteria</taxon>
        <taxon>Enterobacterales</taxon>
        <taxon>Morganellaceae</taxon>
        <taxon>Morganella</taxon>
    </lineage>
</organism>
<dbReference type="InterPro" id="IPR012332">
    <property type="entry name" value="Autotransporter_pectin_lyase_C"/>
</dbReference>
<name>A0A0D8L7V8_MORMO</name>
<proteinExistence type="predicted"/>
<evidence type="ECO:0000313" key="2">
    <source>
        <dbReference type="Proteomes" id="UP000032582"/>
    </source>
</evidence>
<dbReference type="AlphaFoldDB" id="A0A0D8L7V8"/>
<dbReference type="Proteomes" id="UP000032582">
    <property type="component" value="Unassembled WGS sequence"/>
</dbReference>
<dbReference type="Gene3D" id="2.160.20.20">
    <property type="match status" value="1"/>
</dbReference>